<evidence type="ECO:0000256" key="5">
    <source>
        <dbReference type="ARBA" id="ARBA00022727"/>
    </source>
</evidence>
<dbReference type="GO" id="GO:0005829">
    <property type="term" value="C:cytosol"/>
    <property type="evidence" value="ECO:0007669"/>
    <property type="project" value="TreeGrafter"/>
</dbReference>
<accession>A0A8J3HRQ3</accession>
<evidence type="ECO:0000259" key="12">
    <source>
        <dbReference type="Pfam" id="PF02223"/>
    </source>
</evidence>
<dbReference type="GO" id="GO:0004798">
    <property type="term" value="F:dTMP kinase activity"/>
    <property type="evidence" value="ECO:0007669"/>
    <property type="project" value="UniProtKB-UniRule"/>
</dbReference>
<evidence type="ECO:0000256" key="4">
    <source>
        <dbReference type="ARBA" id="ARBA00022679"/>
    </source>
</evidence>
<dbReference type="Proteomes" id="UP000612362">
    <property type="component" value="Unassembled WGS sequence"/>
</dbReference>
<reference evidence="13" key="1">
    <citation type="submission" date="2020-10" db="EMBL/GenBank/DDBJ databases">
        <title>Taxonomic study of unclassified bacteria belonging to the class Ktedonobacteria.</title>
        <authorList>
            <person name="Yabe S."/>
            <person name="Wang C.M."/>
            <person name="Zheng Y."/>
            <person name="Sakai Y."/>
            <person name="Cavaletti L."/>
            <person name="Monciardini P."/>
            <person name="Donadio S."/>
        </authorList>
    </citation>
    <scope>NUCLEOTIDE SEQUENCE</scope>
    <source>
        <strain evidence="13">SOSP1-1</strain>
    </source>
</reference>
<dbReference type="PROSITE" id="PS01331">
    <property type="entry name" value="THYMIDYLATE_KINASE"/>
    <property type="match status" value="1"/>
</dbReference>
<dbReference type="PANTHER" id="PTHR10344">
    <property type="entry name" value="THYMIDYLATE KINASE"/>
    <property type="match status" value="1"/>
</dbReference>
<evidence type="ECO:0000313" key="13">
    <source>
        <dbReference type="EMBL" id="GHO42677.1"/>
    </source>
</evidence>
<evidence type="ECO:0000256" key="9">
    <source>
        <dbReference type="ARBA" id="ARBA00048743"/>
    </source>
</evidence>
<dbReference type="GO" id="GO:0005524">
    <property type="term" value="F:ATP binding"/>
    <property type="evidence" value="ECO:0007669"/>
    <property type="project" value="UniProtKB-UniRule"/>
</dbReference>
<dbReference type="Gene3D" id="3.40.50.300">
    <property type="entry name" value="P-loop containing nucleotide triphosphate hydrolases"/>
    <property type="match status" value="1"/>
</dbReference>
<dbReference type="EMBL" id="BNJF01000001">
    <property type="protein sequence ID" value="GHO42677.1"/>
    <property type="molecule type" value="Genomic_DNA"/>
</dbReference>
<comment type="similarity">
    <text evidence="1 11">Belongs to the thymidylate kinase family.</text>
</comment>
<name>A0A8J3HRQ3_9CHLR</name>
<feature type="domain" description="Thymidylate kinase-like" evidence="12">
    <location>
        <begin position="9"/>
        <end position="201"/>
    </location>
</feature>
<dbReference type="InterPro" id="IPR027417">
    <property type="entry name" value="P-loop_NTPase"/>
</dbReference>
<proteinExistence type="inferred from homology"/>
<dbReference type="HAMAP" id="MF_00165">
    <property type="entry name" value="Thymidylate_kinase"/>
    <property type="match status" value="1"/>
</dbReference>
<gene>
    <name evidence="11 13" type="primary">tmk</name>
    <name evidence="13" type="ORF">KSX_08400</name>
</gene>
<dbReference type="GO" id="GO:0006235">
    <property type="term" value="P:dTTP biosynthetic process"/>
    <property type="evidence" value="ECO:0007669"/>
    <property type="project" value="UniProtKB-UniRule"/>
</dbReference>
<dbReference type="InterPro" id="IPR018095">
    <property type="entry name" value="Thymidylate_kin_CS"/>
</dbReference>
<keyword evidence="5 11" id="KW-0545">Nucleotide biosynthesis</keyword>
<dbReference type="InterPro" id="IPR018094">
    <property type="entry name" value="Thymidylate_kinase"/>
</dbReference>
<protein>
    <recommendedName>
        <fullName evidence="3 11">Thymidylate kinase</fullName>
        <ecNumber evidence="2 11">2.7.4.9</ecNumber>
    </recommendedName>
    <alternativeName>
        <fullName evidence="11">dTMP kinase</fullName>
    </alternativeName>
</protein>
<evidence type="ECO:0000256" key="11">
    <source>
        <dbReference type="HAMAP-Rule" id="MF_00165"/>
    </source>
</evidence>
<dbReference type="GO" id="GO:0006227">
    <property type="term" value="P:dUDP biosynthetic process"/>
    <property type="evidence" value="ECO:0007669"/>
    <property type="project" value="TreeGrafter"/>
</dbReference>
<keyword evidence="7 11" id="KW-0418">Kinase</keyword>
<evidence type="ECO:0000256" key="8">
    <source>
        <dbReference type="ARBA" id="ARBA00022840"/>
    </source>
</evidence>
<dbReference type="GO" id="GO:0006233">
    <property type="term" value="P:dTDP biosynthetic process"/>
    <property type="evidence" value="ECO:0007669"/>
    <property type="project" value="InterPro"/>
</dbReference>
<evidence type="ECO:0000313" key="14">
    <source>
        <dbReference type="Proteomes" id="UP000612362"/>
    </source>
</evidence>
<dbReference type="CDD" id="cd01672">
    <property type="entry name" value="TMPK"/>
    <property type="match status" value="1"/>
</dbReference>
<dbReference type="AlphaFoldDB" id="A0A8J3HRQ3"/>
<comment type="function">
    <text evidence="10 11">Phosphorylation of dTMP to form dTDP in both de novo and salvage pathways of dTTP synthesis.</text>
</comment>
<feature type="binding site" evidence="11">
    <location>
        <begin position="11"/>
        <end position="18"/>
    </location>
    <ligand>
        <name>ATP</name>
        <dbReference type="ChEBI" id="CHEBI:30616"/>
    </ligand>
</feature>
<keyword evidence="6 11" id="KW-0547">Nucleotide-binding</keyword>
<evidence type="ECO:0000256" key="7">
    <source>
        <dbReference type="ARBA" id="ARBA00022777"/>
    </source>
</evidence>
<sequence length="211" mass="23693">MKRGVLISFEGLDGAGKTTQMNLLEAWLREQGVRYLRTREPGGSPLGVEIRRLLLNRPDVQISPLAEALLYQADRAQHFASVVLPALEEGIVVVTDRCLDSSIAYQGVARGIGAARIEELSLFATQGHVPDLTILLDLPPEKVRLRTDLAQDRHEQSHFDRESEAFHRRLRAAFLELAETYPQRIQVLDASRSLVEIQHDIQMLVADLLAR</sequence>
<keyword evidence="4 11" id="KW-0808">Transferase</keyword>
<dbReference type="EC" id="2.7.4.9" evidence="2 11"/>
<keyword evidence="14" id="KW-1185">Reference proteome</keyword>
<dbReference type="FunFam" id="3.40.50.300:FF:000225">
    <property type="entry name" value="Thymidylate kinase"/>
    <property type="match status" value="1"/>
</dbReference>
<comment type="caution">
    <text evidence="13">The sequence shown here is derived from an EMBL/GenBank/DDBJ whole genome shotgun (WGS) entry which is preliminary data.</text>
</comment>
<dbReference type="InterPro" id="IPR039430">
    <property type="entry name" value="Thymidylate_kin-like_dom"/>
</dbReference>
<dbReference type="SUPFAM" id="SSF52540">
    <property type="entry name" value="P-loop containing nucleoside triphosphate hydrolases"/>
    <property type="match status" value="1"/>
</dbReference>
<evidence type="ECO:0000256" key="6">
    <source>
        <dbReference type="ARBA" id="ARBA00022741"/>
    </source>
</evidence>
<dbReference type="Pfam" id="PF02223">
    <property type="entry name" value="Thymidylate_kin"/>
    <property type="match status" value="1"/>
</dbReference>
<organism evidence="13 14">
    <name type="scientific">Ktedonospora formicarum</name>
    <dbReference type="NCBI Taxonomy" id="2778364"/>
    <lineage>
        <taxon>Bacteria</taxon>
        <taxon>Bacillati</taxon>
        <taxon>Chloroflexota</taxon>
        <taxon>Ktedonobacteria</taxon>
        <taxon>Ktedonobacterales</taxon>
        <taxon>Ktedonobacteraceae</taxon>
        <taxon>Ktedonospora</taxon>
    </lineage>
</organism>
<comment type="catalytic activity">
    <reaction evidence="9 11">
        <text>dTMP + ATP = dTDP + ADP</text>
        <dbReference type="Rhea" id="RHEA:13517"/>
        <dbReference type="ChEBI" id="CHEBI:30616"/>
        <dbReference type="ChEBI" id="CHEBI:58369"/>
        <dbReference type="ChEBI" id="CHEBI:63528"/>
        <dbReference type="ChEBI" id="CHEBI:456216"/>
        <dbReference type="EC" id="2.7.4.9"/>
    </reaction>
</comment>
<keyword evidence="8 11" id="KW-0067">ATP-binding</keyword>
<dbReference type="PANTHER" id="PTHR10344:SF4">
    <property type="entry name" value="UMP-CMP KINASE 2, MITOCHONDRIAL"/>
    <property type="match status" value="1"/>
</dbReference>
<evidence type="ECO:0000256" key="1">
    <source>
        <dbReference type="ARBA" id="ARBA00009776"/>
    </source>
</evidence>
<evidence type="ECO:0000256" key="10">
    <source>
        <dbReference type="ARBA" id="ARBA00057735"/>
    </source>
</evidence>
<evidence type="ECO:0000256" key="2">
    <source>
        <dbReference type="ARBA" id="ARBA00012980"/>
    </source>
</evidence>
<dbReference type="NCBIfam" id="TIGR00041">
    <property type="entry name" value="DTMP_kinase"/>
    <property type="match status" value="1"/>
</dbReference>
<evidence type="ECO:0000256" key="3">
    <source>
        <dbReference type="ARBA" id="ARBA00017144"/>
    </source>
</evidence>